<evidence type="ECO:0000313" key="3">
    <source>
        <dbReference type="Proteomes" id="UP001174909"/>
    </source>
</evidence>
<keyword evidence="3" id="KW-1185">Reference proteome</keyword>
<feature type="region of interest" description="Disordered" evidence="1">
    <location>
        <begin position="1"/>
        <end position="35"/>
    </location>
</feature>
<feature type="non-terminal residue" evidence="2">
    <location>
        <position position="63"/>
    </location>
</feature>
<sequence length="63" mass="6767">GDRTASTDLASSFVSTGPKGSYKCTTKDDEQSNVEKLSASQPFDVTKVPLWRLATVYPPTVTS</sequence>
<name>A0AA35QXF7_GEOBA</name>
<accession>A0AA35QXF7</accession>
<protein>
    <submittedName>
        <fullName evidence="2">Uncharacterized protein</fullName>
    </submittedName>
</protein>
<dbReference type="EMBL" id="CASHTH010000222">
    <property type="protein sequence ID" value="CAI7994641.1"/>
    <property type="molecule type" value="Genomic_DNA"/>
</dbReference>
<evidence type="ECO:0000313" key="2">
    <source>
        <dbReference type="EMBL" id="CAI7994641.1"/>
    </source>
</evidence>
<reference evidence="2" key="1">
    <citation type="submission" date="2023-03" db="EMBL/GenBank/DDBJ databases">
        <authorList>
            <person name="Steffen K."/>
            <person name="Cardenas P."/>
        </authorList>
    </citation>
    <scope>NUCLEOTIDE SEQUENCE</scope>
</reference>
<dbReference type="AlphaFoldDB" id="A0AA35QXF7"/>
<evidence type="ECO:0000256" key="1">
    <source>
        <dbReference type="SAM" id="MobiDB-lite"/>
    </source>
</evidence>
<dbReference type="Proteomes" id="UP001174909">
    <property type="component" value="Unassembled WGS sequence"/>
</dbReference>
<comment type="caution">
    <text evidence="2">The sequence shown here is derived from an EMBL/GenBank/DDBJ whole genome shotgun (WGS) entry which is preliminary data.</text>
</comment>
<gene>
    <name evidence="2" type="ORF">GBAR_LOCUS1523</name>
</gene>
<proteinExistence type="predicted"/>
<feature type="non-terminal residue" evidence="2">
    <location>
        <position position="1"/>
    </location>
</feature>
<feature type="compositionally biased region" description="Polar residues" evidence="1">
    <location>
        <begin position="1"/>
        <end position="15"/>
    </location>
</feature>
<organism evidence="2 3">
    <name type="scientific">Geodia barretti</name>
    <name type="common">Barrett's horny sponge</name>
    <dbReference type="NCBI Taxonomy" id="519541"/>
    <lineage>
        <taxon>Eukaryota</taxon>
        <taxon>Metazoa</taxon>
        <taxon>Porifera</taxon>
        <taxon>Demospongiae</taxon>
        <taxon>Heteroscleromorpha</taxon>
        <taxon>Tetractinellida</taxon>
        <taxon>Astrophorina</taxon>
        <taxon>Geodiidae</taxon>
        <taxon>Geodia</taxon>
    </lineage>
</organism>